<dbReference type="SUPFAM" id="SSF50494">
    <property type="entry name" value="Trypsin-like serine proteases"/>
    <property type="match status" value="1"/>
</dbReference>
<dbReference type="InterPro" id="IPR041489">
    <property type="entry name" value="PDZ_6"/>
</dbReference>
<keyword evidence="7" id="KW-1185">Reference proteome</keyword>
<proteinExistence type="predicted"/>
<reference evidence="7" key="1">
    <citation type="submission" date="2016-10" db="EMBL/GenBank/DDBJ databases">
        <authorList>
            <person name="Varghese N."/>
            <person name="Submissions S."/>
        </authorList>
    </citation>
    <scope>NUCLEOTIDE SEQUENCE [LARGE SCALE GENOMIC DNA]</scope>
    <source>
        <strain evidence="7">DSM 16859</strain>
    </source>
</reference>
<dbReference type="CDD" id="cd06779">
    <property type="entry name" value="cpPDZ_Deg_HtrA-like"/>
    <property type="match status" value="1"/>
</dbReference>
<feature type="region of interest" description="Disordered" evidence="3">
    <location>
        <begin position="20"/>
        <end position="162"/>
    </location>
</feature>
<dbReference type="InterPro" id="IPR036034">
    <property type="entry name" value="PDZ_sf"/>
</dbReference>
<dbReference type="AlphaFoldDB" id="A0A1H9T5L2"/>
<keyword evidence="1 6" id="KW-0645">Protease</keyword>
<feature type="compositionally biased region" description="Low complexity" evidence="3">
    <location>
        <begin position="216"/>
        <end position="226"/>
    </location>
</feature>
<dbReference type="SUPFAM" id="SSF50156">
    <property type="entry name" value="PDZ domain-like"/>
    <property type="match status" value="1"/>
</dbReference>
<dbReference type="PROSITE" id="PS50106">
    <property type="entry name" value="PDZ"/>
    <property type="match status" value="1"/>
</dbReference>
<keyword evidence="4" id="KW-1133">Transmembrane helix</keyword>
<dbReference type="Pfam" id="PF13365">
    <property type="entry name" value="Trypsin_2"/>
    <property type="match status" value="1"/>
</dbReference>
<dbReference type="GO" id="GO:0006508">
    <property type="term" value="P:proteolysis"/>
    <property type="evidence" value="ECO:0007669"/>
    <property type="project" value="UniProtKB-KW"/>
</dbReference>
<evidence type="ECO:0000313" key="6">
    <source>
        <dbReference type="EMBL" id="SER91853.1"/>
    </source>
</evidence>
<dbReference type="InterPro" id="IPR009003">
    <property type="entry name" value="Peptidase_S1_PA"/>
</dbReference>
<dbReference type="EMBL" id="FOGZ01000018">
    <property type="protein sequence ID" value="SER91853.1"/>
    <property type="molecule type" value="Genomic_DNA"/>
</dbReference>
<evidence type="ECO:0000313" key="7">
    <source>
        <dbReference type="Proteomes" id="UP000198815"/>
    </source>
</evidence>
<feature type="compositionally biased region" description="Basic and acidic residues" evidence="3">
    <location>
        <begin position="89"/>
        <end position="102"/>
    </location>
</feature>
<dbReference type="Gene3D" id="2.40.10.120">
    <property type="match status" value="1"/>
</dbReference>
<protein>
    <submittedName>
        <fullName evidence="6">Serine protease, S1-C subfamily, contains C-terminal PDZ domain</fullName>
    </submittedName>
</protein>
<dbReference type="InterPro" id="IPR001940">
    <property type="entry name" value="Peptidase_S1C"/>
</dbReference>
<feature type="region of interest" description="Disordered" evidence="3">
    <location>
        <begin position="203"/>
        <end position="247"/>
    </location>
</feature>
<dbReference type="STRING" id="64702.SAMN05443377_11841"/>
<organism evidence="6 7">
    <name type="scientific">Propionibacterium cyclohexanicum</name>
    <dbReference type="NCBI Taxonomy" id="64702"/>
    <lineage>
        <taxon>Bacteria</taxon>
        <taxon>Bacillati</taxon>
        <taxon>Actinomycetota</taxon>
        <taxon>Actinomycetes</taxon>
        <taxon>Propionibacteriales</taxon>
        <taxon>Propionibacteriaceae</taxon>
        <taxon>Propionibacterium</taxon>
    </lineage>
</organism>
<evidence type="ECO:0000256" key="4">
    <source>
        <dbReference type="SAM" id="Phobius"/>
    </source>
</evidence>
<evidence type="ECO:0000256" key="1">
    <source>
        <dbReference type="ARBA" id="ARBA00022670"/>
    </source>
</evidence>
<name>A0A1H9T5L2_9ACTN</name>
<dbReference type="PANTHER" id="PTHR43343">
    <property type="entry name" value="PEPTIDASE S12"/>
    <property type="match status" value="1"/>
</dbReference>
<evidence type="ECO:0000256" key="2">
    <source>
        <dbReference type="ARBA" id="ARBA00022801"/>
    </source>
</evidence>
<gene>
    <name evidence="6" type="ORF">SAMN05443377_11841</name>
</gene>
<dbReference type="InterPro" id="IPR001478">
    <property type="entry name" value="PDZ"/>
</dbReference>
<evidence type="ECO:0000256" key="3">
    <source>
        <dbReference type="SAM" id="MobiDB-lite"/>
    </source>
</evidence>
<keyword evidence="4" id="KW-0812">Transmembrane</keyword>
<dbReference type="Gene3D" id="2.30.42.10">
    <property type="match status" value="1"/>
</dbReference>
<accession>A0A1H9T5L2</accession>
<dbReference type="PANTHER" id="PTHR43343:SF3">
    <property type="entry name" value="PROTEASE DO-LIKE 8, CHLOROPLASTIC"/>
    <property type="match status" value="1"/>
</dbReference>
<dbReference type="PRINTS" id="PR00834">
    <property type="entry name" value="PROTEASES2C"/>
</dbReference>
<dbReference type="SMART" id="SM00228">
    <property type="entry name" value="PDZ"/>
    <property type="match status" value="1"/>
</dbReference>
<feature type="compositionally biased region" description="Polar residues" evidence="3">
    <location>
        <begin position="227"/>
        <end position="247"/>
    </location>
</feature>
<keyword evidence="4" id="KW-0472">Membrane</keyword>
<dbReference type="GO" id="GO:0004252">
    <property type="term" value="F:serine-type endopeptidase activity"/>
    <property type="evidence" value="ECO:0007669"/>
    <property type="project" value="InterPro"/>
</dbReference>
<feature type="domain" description="PDZ" evidence="5">
    <location>
        <begin position="448"/>
        <end position="515"/>
    </location>
</feature>
<dbReference type="Pfam" id="PF17820">
    <property type="entry name" value="PDZ_6"/>
    <property type="match status" value="1"/>
</dbReference>
<keyword evidence="2" id="KW-0378">Hydrolase</keyword>
<sequence>MLASLFEAGTHPVMMWKGSQMDERHENNDAWSGAAAPSEHGQDTPATSGGSGEQGYGAPTGWSAPEGYWGASSAAPQPGEARAFTSPSGDRDWTSQTLHDDAAPSGEPGPRSQGQYRPGPYPQAPAGSQSDWDAWYSSFSGGYPTDPNGPLGPASTGGRPPRRGWGARIAAVIAGLALLIAAAASIIVPNLRSSGLLPLAPSSSASGYPGQGGSGSSSDASGPSSSQIGTGQTSVQTQTDASAQQSKGVVLIDTTTTSGSAAGTGMVLSADGYVLTNYHVVESSTAIKATLASNSKTYTATVVGHDATNDVALLKLSGASGLTPVSLDDDGVKIGDKVTAVGNSQGQGFLSAAPGSITSTSATVTVSSELSSTGSETLKDVYQTDAQAVPGDSGGPLYDSENEVVGITTAGEQSNSGPQGQTSTVASWAVPIARALSIVDQIESGKESATVRIGPKAYLGVTVQASPAGGLVIAQVVAGGPADRAGLQVGDSVTAINGTPIANQSDLSDALDELEPGEKARLSVIDGSSGAENTVTLTLGSSPIN</sequence>
<dbReference type="Proteomes" id="UP000198815">
    <property type="component" value="Unassembled WGS sequence"/>
</dbReference>
<feature type="transmembrane region" description="Helical" evidence="4">
    <location>
        <begin position="169"/>
        <end position="188"/>
    </location>
</feature>
<evidence type="ECO:0000259" key="5">
    <source>
        <dbReference type="PROSITE" id="PS50106"/>
    </source>
</evidence>
<dbReference type="InterPro" id="IPR051201">
    <property type="entry name" value="Chloro_Bact_Ser_Proteases"/>
</dbReference>